<name>A0AAV6JWE8_9ERIC</name>
<proteinExistence type="predicted"/>
<protein>
    <submittedName>
        <fullName evidence="2">Uncharacterized protein</fullName>
    </submittedName>
</protein>
<dbReference type="AlphaFoldDB" id="A0AAV6JWE8"/>
<keyword evidence="3" id="KW-1185">Reference proteome</keyword>
<reference evidence="2 3" key="1">
    <citation type="submission" date="2020-08" db="EMBL/GenBank/DDBJ databases">
        <title>Plant Genome Project.</title>
        <authorList>
            <person name="Zhang R.-G."/>
        </authorList>
    </citation>
    <scope>NUCLEOTIDE SEQUENCE [LARGE SCALE GENOMIC DNA]</scope>
    <source>
        <strain evidence="2">WSP0</strain>
        <tissue evidence="2">Leaf</tissue>
    </source>
</reference>
<evidence type="ECO:0000313" key="3">
    <source>
        <dbReference type="Proteomes" id="UP000823749"/>
    </source>
</evidence>
<dbReference type="EMBL" id="JACTNZ010000006">
    <property type="protein sequence ID" value="KAG5544469.1"/>
    <property type="molecule type" value="Genomic_DNA"/>
</dbReference>
<feature type="compositionally biased region" description="Polar residues" evidence="1">
    <location>
        <begin position="24"/>
        <end position="36"/>
    </location>
</feature>
<evidence type="ECO:0000313" key="2">
    <source>
        <dbReference type="EMBL" id="KAG5544469.1"/>
    </source>
</evidence>
<feature type="compositionally biased region" description="Low complexity" evidence="1">
    <location>
        <begin position="1"/>
        <end position="16"/>
    </location>
</feature>
<organism evidence="2 3">
    <name type="scientific">Rhododendron griersonianum</name>
    <dbReference type="NCBI Taxonomy" id="479676"/>
    <lineage>
        <taxon>Eukaryota</taxon>
        <taxon>Viridiplantae</taxon>
        <taxon>Streptophyta</taxon>
        <taxon>Embryophyta</taxon>
        <taxon>Tracheophyta</taxon>
        <taxon>Spermatophyta</taxon>
        <taxon>Magnoliopsida</taxon>
        <taxon>eudicotyledons</taxon>
        <taxon>Gunneridae</taxon>
        <taxon>Pentapetalae</taxon>
        <taxon>asterids</taxon>
        <taxon>Ericales</taxon>
        <taxon>Ericaceae</taxon>
        <taxon>Ericoideae</taxon>
        <taxon>Rhodoreae</taxon>
        <taxon>Rhododendron</taxon>
    </lineage>
</organism>
<dbReference type="Proteomes" id="UP000823749">
    <property type="component" value="Chromosome 6"/>
</dbReference>
<sequence length="87" mass="9190">MNRITDLITTTRQRTTSPLGSKPDTPSSVSEGSSPEWNGINGDGTEDGGGKGRRKRKEREATEGGGGEKEREKGEASSLPPTVTLFG</sequence>
<accession>A0AAV6JWE8</accession>
<feature type="compositionally biased region" description="Basic and acidic residues" evidence="1">
    <location>
        <begin position="58"/>
        <end position="75"/>
    </location>
</feature>
<feature type="region of interest" description="Disordered" evidence="1">
    <location>
        <begin position="1"/>
        <end position="87"/>
    </location>
</feature>
<gene>
    <name evidence="2" type="ORF">RHGRI_017030</name>
</gene>
<comment type="caution">
    <text evidence="2">The sequence shown here is derived from an EMBL/GenBank/DDBJ whole genome shotgun (WGS) entry which is preliminary data.</text>
</comment>
<evidence type="ECO:0000256" key="1">
    <source>
        <dbReference type="SAM" id="MobiDB-lite"/>
    </source>
</evidence>